<gene>
    <name evidence="9" type="ORF">PSALAMII_LOCUS7426</name>
</gene>
<dbReference type="InterPro" id="IPR011701">
    <property type="entry name" value="MFS"/>
</dbReference>
<keyword evidence="10" id="KW-1185">Reference proteome</keyword>
<dbReference type="AlphaFoldDB" id="A0A9W4JK65"/>
<keyword evidence="5 7" id="KW-1133">Transmembrane helix</keyword>
<dbReference type="OrthoDB" id="2250022at2759"/>
<name>A0A9W4JK65_9EURO</name>
<evidence type="ECO:0000259" key="8">
    <source>
        <dbReference type="PROSITE" id="PS50850"/>
    </source>
</evidence>
<feature type="transmembrane region" description="Helical" evidence="7">
    <location>
        <begin position="177"/>
        <end position="199"/>
    </location>
</feature>
<dbReference type="GO" id="GO:0016020">
    <property type="term" value="C:membrane"/>
    <property type="evidence" value="ECO:0007669"/>
    <property type="project" value="UniProtKB-SubCell"/>
</dbReference>
<keyword evidence="6 7" id="KW-0472">Membrane</keyword>
<evidence type="ECO:0000256" key="3">
    <source>
        <dbReference type="ARBA" id="ARBA00022448"/>
    </source>
</evidence>
<organism evidence="9 10">
    <name type="scientific">Penicillium salamii</name>
    <dbReference type="NCBI Taxonomy" id="1612424"/>
    <lineage>
        <taxon>Eukaryota</taxon>
        <taxon>Fungi</taxon>
        <taxon>Dikarya</taxon>
        <taxon>Ascomycota</taxon>
        <taxon>Pezizomycotina</taxon>
        <taxon>Eurotiomycetes</taxon>
        <taxon>Eurotiomycetidae</taxon>
        <taxon>Eurotiales</taxon>
        <taxon>Aspergillaceae</taxon>
        <taxon>Penicillium</taxon>
    </lineage>
</organism>
<evidence type="ECO:0000256" key="5">
    <source>
        <dbReference type="ARBA" id="ARBA00022989"/>
    </source>
</evidence>
<dbReference type="GO" id="GO:0022857">
    <property type="term" value="F:transmembrane transporter activity"/>
    <property type="evidence" value="ECO:0007669"/>
    <property type="project" value="InterPro"/>
</dbReference>
<feature type="transmembrane region" description="Helical" evidence="7">
    <location>
        <begin position="444"/>
        <end position="465"/>
    </location>
</feature>
<feature type="transmembrane region" description="Helical" evidence="7">
    <location>
        <begin position="378"/>
        <end position="399"/>
    </location>
</feature>
<evidence type="ECO:0000256" key="7">
    <source>
        <dbReference type="SAM" id="Phobius"/>
    </source>
</evidence>
<dbReference type="InterPro" id="IPR020846">
    <property type="entry name" value="MFS_dom"/>
</dbReference>
<accession>A0A9W4JK65</accession>
<keyword evidence="3" id="KW-0813">Transport</keyword>
<dbReference type="PANTHER" id="PTHR43791:SF62">
    <property type="entry name" value="MAJOR FACILITATOR SUPERFAMILY (MFS) PROFILE DOMAIN-CONTAINING PROTEIN"/>
    <property type="match status" value="1"/>
</dbReference>
<dbReference type="FunFam" id="1.20.1250.20:FF:000057">
    <property type="entry name" value="MFS general substrate transporter"/>
    <property type="match status" value="1"/>
</dbReference>
<dbReference type="FunFam" id="1.20.1250.20:FF:000013">
    <property type="entry name" value="MFS general substrate transporter"/>
    <property type="match status" value="1"/>
</dbReference>
<reference evidence="9" key="1">
    <citation type="submission" date="2021-07" db="EMBL/GenBank/DDBJ databases">
        <authorList>
            <person name="Branca A.L. A."/>
        </authorList>
    </citation>
    <scope>NUCLEOTIDE SEQUENCE</scope>
</reference>
<keyword evidence="4 7" id="KW-0812">Transmembrane</keyword>
<feature type="transmembrane region" description="Helical" evidence="7">
    <location>
        <begin position="352"/>
        <end position="372"/>
    </location>
</feature>
<feature type="transmembrane region" description="Helical" evidence="7">
    <location>
        <begin position="117"/>
        <end position="137"/>
    </location>
</feature>
<dbReference type="InterPro" id="IPR036259">
    <property type="entry name" value="MFS_trans_sf"/>
</dbReference>
<dbReference type="SUPFAM" id="SSF103473">
    <property type="entry name" value="MFS general substrate transporter"/>
    <property type="match status" value="1"/>
</dbReference>
<feature type="transmembrane region" description="Helical" evidence="7">
    <location>
        <begin position="321"/>
        <end position="340"/>
    </location>
</feature>
<dbReference type="PROSITE" id="PS50850">
    <property type="entry name" value="MFS"/>
    <property type="match status" value="1"/>
</dbReference>
<evidence type="ECO:0000256" key="2">
    <source>
        <dbReference type="ARBA" id="ARBA00008335"/>
    </source>
</evidence>
<dbReference type="Proteomes" id="UP001152649">
    <property type="component" value="Unassembled WGS sequence"/>
</dbReference>
<comment type="subcellular location">
    <subcellularLocation>
        <location evidence="1">Membrane</location>
        <topology evidence="1">Multi-pass membrane protein</topology>
    </subcellularLocation>
</comment>
<evidence type="ECO:0000313" key="9">
    <source>
        <dbReference type="EMBL" id="CAG8397399.1"/>
    </source>
</evidence>
<feature type="transmembrane region" description="Helical" evidence="7">
    <location>
        <begin position="211"/>
        <end position="233"/>
    </location>
</feature>
<comment type="caution">
    <text evidence="9">The sequence shown here is derived from an EMBL/GenBank/DDBJ whole genome shotgun (WGS) entry which is preliminary data.</text>
</comment>
<evidence type="ECO:0000256" key="6">
    <source>
        <dbReference type="ARBA" id="ARBA00023136"/>
    </source>
</evidence>
<dbReference type="PANTHER" id="PTHR43791">
    <property type="entry name" value="PERMEASE-RELATED"/>
    <property type="match status" value="1"/>
</dbReference>
<comment type="similarity">
    <text evidence="2">Belongs to the major facilitator superfamily.</text>
</comment>
<dbReference type="Pfam" id="PF07690">
    <property type="entry name" value="MFS_1"/>
    <property type="match status" value="1"/>
</dbReference>
<proteinExistence type="inferred from homology"/>
<sequence length="488" mass="54300">MNSEKMKKQNDVDAADDFDSIAEEMPVNADFLGESYMAKEREIVRKLDMTLMPIIFLLYMFNYLDRNNIAQAKLDTFEEDLNLTGSDYSTAVSIVNVGYILMQLPNNMIITKIRPSLYLPFWVCVWSCVSAATAAAQNFGHLIAIRLILGVCEAPFFPGVFYLLSCWYTRKELALRYAFLYSGLILATAFSGLLAAGIFSGMENTLGLPAWRWLFIVEGGISLGLGVIALMLLPDLPTSLTGSGKWLFTAEERRITIDRMARDAVSNEEDDKSIRHGLWLAVTDVKLWVFALMMCSNQTSYGFNYFYPTIVEGFNLGTRTITLTCTAPPYIVAALISYGIAWSSDRRKERGFHITTPVLIAIIGFIISIATLNIPARYVASFLYVAGVFGANAVVFSWAASTLGATPQKKACAMAIMNLCGQLGNIWSPYFFHDSDSPRYARAMVLLLVFSALQAALCCLMKWLLARANKRLVQWGQTAGVEPNLYTL</sequence>
<dbReference type="Gene3D" id="1.20.1250.20">
    <property type="entry name" value="MFS general substrate transporter like domains"/>
    <property type="match status" value="2"/>
</dbReference>
<protein>
    <recommendedName>
        <fullName evidence="8">Major facilitator superfamily (MFS) profile domain-containing protein</fullName>
    </recommendedName>
</protein>
<evidence type="ECO:0000313" key="10">
    <source>
        <dbReference type="Proteomes" id="UP001152649"/>
    </source>
</evidence>
<feature type="domain" description="Major facilitator superfamily (MFS) profile" evidence="8">
    <location>
        <begin position="51"/>
        <end position="470"/>
    </location>
</feature>
<evidence type="ECO:0000256" key="4">
    <source>
        <dbReference type="ARBA" id="ARBA00022692"/>
    </source>
</evidence>
<feature type="transmembrane region" description="Helical" evidence="7">
    <location>
        <begin position="143"/>
        <end position="165"/>
    </location>
</feature>
<evidence type="ECO:0000256" key="1">
    <source>
        <dbReference type="ARBA" id="ARBA00004141"/>
    </source>
</evidence>
<dbReference type="EMBL" id="CAJVPG010000344">
    <property type="protein sequence ID" value="CAG8397399.1"/>
    <property type="molecule type" value="Genomic_DNA"/>
</dbReference>